<dbReference type="RefSeq" id="WP_335422101.1">
    <property type="nucleotide sequence ID" value="NZ_JBALHR010000004.1"/>
</dbReference>
<comment type="caution">
    <text evidence="1">The sequence shown here is derived from an EMBL/GenBank/DDBJ whole genome shotgun (WGS) entry which is preliminary data.</text>
</comment>
<name>A0ABU8BW36_9RHOB</name>
<proteinExistence type="predicted"/>
<protein>
    <submittedName>
        <fullName evidence="1">Uncharacterized protein</fullName>
    </submittedName>
</protein>
<sequence>MIRYLVLIPILAACVPAEGSDPCRFKGERAVVATDRRIAETKADIARGYSLEWVTHSYDRWGPNCGFSDDCSVDITRREKVPLDAATGAARLERLQAERASRVAALAACR</sequence>
<gene>
    <name evidence="1" type="ORF">V6590_09030</name>
</gene>
<organism evidence="1 2">
    <name type="scientific">Gemmobacter denitrificans</name>
    <dbReference type="NCBI Taxonomy" id="3123040"/>
    <lineage>
        <taxon>Bacteria</taxon>
        <taxon>Pseudomonadati</taxon>
        <taxon>Pseudomonadota</taxon>
        <taxon>Alphaproteobacteria</taxon>
        <taxon>Rhodobacterales</taxon>
        <taxon>Paracoccaceae</taxon>
        <taxon>Gemmobacter</taxon>
    </lineage>
</organism>
<evidence type="ECO:0000313" key="1">
    <source>
        <dbReference type="EMBL" id="MEH7828294.1"/>
    </source>
</evidence>
<dbReference type="EMBL" id="JBALHR010000004">
    <property type="protein sequence ID" value="MEH7828294.1"/>
    <property type="molecule type" value="Genomic_DNA"/>
</dbReference>
<accession>A0ABU8BW36</accession>
<evidence type="ECO:0000313" key="2">
    <source>
        <dbReference type="Proteomes" id="UP001431963"/>
    </source>
</evidence>
<reference evidence="1" key="1">
    <citation type="submission" date="2024-02" db="EMBL/GenBank/DDBJ databases">
        <title>Genome sequences of strain Gemmobacter sp. JM10B15.</title>
        <authorList>
            <person name="Zhang M."/>
        </authorList>
    </citation>
    <scope>NUCLEOTIDE SEQUENCE</scope>
    <source>
        <strain evidence="1">JM10B15</strain>
    </source>
</reference>
<dbReference type="Proteomes" id="UP001431963">
    <property type="component" value="Unassembled WGS sequence"/>
</dbReference>
<keyword evidence="2" id="KW-1185">Reference proteome</keyword>